<keyword evidence="5 7" id="KW-0472">Membrane</keyword>
<dbReference type="Pfam" id="PF06271">
    <property type="entry name" value="RDD"/>
    <property type="match status" value="1"/>
</dbReference>
<keyword evidence="11" id="KW-1185">Reference proteome</keyword>
<evidence type="ECO:0000256" key="3">
    <source>
        <dbReference type="ARBA" id="ARBA00022692"/>
    </source>
</evidence>
<dbReference type="AlphaFoldDB" id="A0A6L7EP56"/>
<feature type="compositionally biased region" description="Low complexity" evidence="6">
    <location>
        <begin position="35"/>
        <end position="53"/>
    </location>
</feature>
<sequence length="274" mass="29787">MSTQPGWHPDPAPQQPGQPPQLRWWDGTRWTEHTAPAQQPAQQSAQQQDQQPAVEPTQPPAYGGSYGAAYGSPAYGGTPTHGTPAYGAPAGPATTPDGVPLAGWWQRVGAYVIDAVLLGVVSTLLTLPWWREVVDVYRDWFDDVVRAAEAGRESTVDAGSLQRQIAGPLAIITAISLAVSFLYQVGFLMWRQATPGKLALGLRVRLRERPGRMGFGTVALRWLAQFGVGIVNLVPLVGTLVGLYSILDLLWPLWDSKKQAIHDKVAKTNVVRTR</sequence>
<evidence type="ECO:0000313" key="11">
    <source>
        <dbReference type="Proteomes" id="UP000473325"/>
    </source>
</evidence>
<feature type="domain" description="DUF2510" evidence="9">
    <location>
        <begin position="5"/>
        <end position="42"/>
    </location>
</feature>
<evidence type="ECO:0000256" key="1">
    <source>
        <dbReference type="ARBA" id="ARBA00004651"/>
    </source>
</evidence>
<dbReference type="PANTHER" id="PTHR36115">
    <property type="entry name" value="PROLINE-RICH ANTIGEN HOMOLOG-RELATED"/>
    <property type="match status" value="1"/>
</dbReference>
<comment type="subcellular location">
    <subcellularLocation>
        <location evidence="1">Cell membrane</location>
        <topology evidence="1">Multi-pass membrane protein</topology>
    </subcellularLocation>
</comment>
<dbReference type="InterPro" id="IPR010432">
    <property type="entry name" value="RDD"/>
</dbReference>
<feature type="domain" description="RDD" evidence="8">
    <location>
        <begin position="101"/>
        <end position="267"/>
    </location>
</feature>
<proteinExistence type="predicted"/>
<dbReference type="InterPro" id="IPR051791">
    <property type="entry name" value="Pra-immunoreactive"/>
</dbReference>
<evidence type="ECO:0000259" key="9">
    <source>
        <dbReference type="Pfam" id="PF10708"/>
    </source>
</evidence>
<gene>
    <name evidence="10" type="ORF">GRQ65_02365</name>
</gene>
<evidence type="ECO:0000256" key="4">
    <source>
        <dbReference type="ARBA" id="ARBA00022989"/>
    </source>
</evidence>
<feature type="compositionally biased region" description="Pro residues" evidence="6">
    <location>
        <begin position="8"/>
        <end position="19"/>
    </location>
</feature>
<evidence type="ECO:0000256" key="5">
    <source>
        <dbReference type="ARBA" id="ARBA00023136"/>
    </source>
</evidence>
<evidence type="ECO:0000256" key="7">
    <source>
        <dbReference type="SAM" id="Phobius"/>
    </source>
</evidence>
<dbReference type="Pfam" id="PF10708">
    <property type="entry name" value="DUF2510"/>
    <property type="match status" value="1"/>
</dbReference>
<name>A0A6L7EP56_9ACTN</name>
<dbReference type="GO" id="GO:0005886">
    <property type="term" value="C:plasma membrane"/>
    <property type="evidence" value="ECO:0007669"/>
    <property type="project" value="UniProtKB-SubCell"/>
</dbReference>
<evidence type="ECO:0000313" key="10">
    <source>
        <dbReference type="EMBL" id="MXG88390.1"/>
    </source>
</evidence>
<reference evidence="10 11" key="1">
    <citation type="submission" date="2019-12" db="EMBL/GenBank/DDBJ databases">
        <authorList>
            <person name="Kun Z."/>
        </authorList>
    </citation>
    <scope>NUCLEOTIDE SEQUENCE [LARGE SCALE GENOMIC DNA]</scope>
    <source>
        <strain evidence="10 11">YIM 123512</strain>
    </source>
</reference>
<dbReference type="EMBL" id="WUEK01000001">
    <property type="protein sequence ID" value="MXG88390.1"/>
    <property type="molecule type" value="Genomic_DNA"/>
</dbReference>
<protein>
    <submittedName>
        <fullName evidence="10">DUF2510 domain-containing protein</fullName>
    </submittedName>
</protein>
<comment type="caution">
    <text evidence="10">The sequence shown here is derived from an EMBL/GenBank/DDBJ whole genome shotgun (WGS) entry which is preliminary data.</text>
</comment>
<evidence type="ECO:0000256" key="2">
    <source>
        <dbReference type="ARBA" id="ARBA00022475"/>
    </source>
</evidence>
<keyword evidence="3 7" id="KW-0812">Transmembrane</keyword>
<dbReference type="InterPro" id="IPR018929">
    <property type="entry name" value="DUF2510"/>
</dbReference>
<feature type="region of interest" description="Disordered" evidence="6">
    <location>
        <begin position="1"/>
        <end position="66"/>
    </location>
</feature>
<keyword evidence="4 7" id="KW-1133">Transmembrane helix</keyword>
<feature type="transmembrane region" description="Helical" evidence="7">
    <location>
        <begin position="165"/>
        <end position="190"/>
    </location>
</feature>
<keyword evidence="2" id="KW-1003">Cell membrane</keyword>
<dbReference type="Proteomes" id="UP000473325">
    <property type="component" value="Unassembled WGS sequence"/>
</dbReference>
<dbReference type="RefSeq" id="WP_160874725.1">
    <property type="nucleotide sequence ID" value="NZ_WUEK01000001.1"/>
</dbReference>
<feature type="transmembrane region" description="Helical" evidence="7">
    <location>
        <begin position="108"/>
        <end position="130"/>
    </location>
</feature>
<evidence type="ECO:0000259" key="8">
    <source>
        <dbReference type="Pfam" id="PF06271"/>
    </source>
</evidence>
<organism evidence="10 11">
    <name type="scientific">Nocardioides flavescens</name>
    <dbReference type="NCBI Taxonomy" id="2691959"/>
    <lineage>
        <taxon>Bacteria</taxon>
        <taxon>Bacillati</taxon>
        <taxon>Actinomycetota</taxon>
        <taxon>Actinomycetes</taxon>
        <taxon>Propionibacteriales</taxon>
        <taxon>Nocardioidaceae</taxon>
        <taxon>Nocardioides</taxon>
    </lineage>
</organism>
<accession>A0A6L7EP56</accession>
<evidence type="ECO:0000256" key="6">
    <source>
        <dbReference type="SAM" id="MobiDB-lite"/>
    </source>
</evidence>